<dbReference type="PROSITE" id="PS50177">
    <property type="entry name" value="NTF2_DOMAIN"/>
    <property type="match status" value="1"/>
</dbReference>
<gene>
    <name evidence="3" type="ORF">C5167_003575</name>
</gene>
<name>A0A4Y7L5B1_PAPSO</name>
<evidence type="ECO:0000256" key="1">
    <source>
        <dbReference type="SAM" id="MobiDB-lite"/>
    </source>
</evidence>
<feature type="domain" description="NTF2" evidence="2">
    <location>
        <begin position="33"/>
        <end position="148"/>
    </location>
</feature>
<evidence type="ECO:0000259" key="2">
    <source>
        <dbReference type="PROSITE" id="PS50177"/>
    </source>
</evidence>
<sequence length="150" mass="16683">MASMQLKRSSMVTTTASQAGFHKHSPREILRRRTEAYVRDYYNTYFNSPDDLIYSYKDDASITTNCQDVDKSKLGSRLTTAKVNPTKFEIKALNAVPVDRDDYVGDAIVTVVGNVAGGGSSYLCNQVLHLTPDRASGDYKIVDDMLLQFA</sequence>
<dbReference type="SUPFAM" id="SSF54427">
    <property type="entry name" value="NTF2-like"/>
    <property type="match status" value="1"/>
</dbReference>
<organism evidence="3 4">
    <name type="scientific">Papaver somniferum</name>
    <name type="common">Opium poppy</name>
    <dbReference type="NCBI Taxonomy" id="3469"/>
    <lineage>
        <taxon>Eukaryota</taxon>
        <taxon>Viridiplantae</taxon>
        <taxon>Streptophyta</taxon>
        <taxon>Embryophyta</taxon>
        <taxon>Tracheophyta</taxon>
        <taxon>Spermatophyta</taxon>
        <taxon>Magnoliopsida</taxon>
        <taxon>Ranunculales</taxon>
        <taxon>Papaveraceae</taxon>
        <taxon>Papaveroideae</taxon>
        <taxon>Papaver</taxon>
    </lineage>
</organism>
<evidence type="ECO:0000313" key="4">
    <source>
        <dbReference type="Proteomes" id="UP000316621"/>
    </source>
</evidence>
<dbReference type="InterPro" id="IPR032710">
    <property type="entry name" value="NTF2-like_dom_sf"/>
</dbReference>
<evidence type="ECO:0000313" key="3">
    <source>
        <dbReference type="EMBL" id="RZC79365.1"/>
    </source>
</evidence>
<dbReference type="Gene3D" id="3.10.450.50">
    <property type="match status" value="1"/>
</dbReference>
<accession>A0A4Y7L5B1</accession>
<dbReference type="OrthoDB" id="10402753at2759"/>
<dbReference type="Gramene" id="RZC79365">
    <property type="protein sequence ID" value="RZC79365"/>
    <property type="gene ID" value="C5167_003575"/>
</dbReference>
<feature type="compositionally biased region" description="Polar residues" evidence="1">
    <location>
        <begin position="1"/>
        <end position="18"/>
    </location>
</feature>
<dbReference type="InterPro" id="IPR002075">
    <property type="entry name" value="NTF2_dom"/>
</dbReference>
<protein>
    <recommendedName>
        <fullName evidence="2">NTF2 domain-containing protein</fullName>
    </recommendedName>
</protein>
<keyword evidence="4" id="KW-1185">Reference proteome</keyword>
<proteinExistence type="predicted"/>
<dbReference type="InterPro" id="IPR018222">
    <property type="entry name" value="Nuclear_transport_factor_2_euk"/>
</dbReference>
<dbReference type="EMBL" id="CM010723">
    <property type="protein sequence ID" value="RZC79365.1"/>
    <property type="molecule type" value="Genomic_DNA"/>
</dbReference>
<dbReference type="Proteomes" id="UP000316621">
    <property type="component" value="Chromosome 9"/>
</dbReference>
<dbReference type="Pfam" id="PF02136">
    <property type="entry name" value="NTF2"/>
    <property type="match status" value="1"/>
</dbReference>
<dbReference type="AlphaFoldDB" id="A0A4Y7L5B1"/>
<reference evidence="3 4" key="1">
    <citation type="journal article" date="2018" name="Science">
        <title>The opium poppy genome and morphinan production.</title>
        <authorList>
            <person name="Guo L."/>
            <person name="Winzer T."/>
            <person name="Yang X."/>
            <person name="Li Y."/>
            <person name="Ning Z."/>
            <person name="He Z."/>
            <person name="Teodor R."/>
            <person name="Lu Y."/>
            <person name="Bowser T.A."/>
            <person name="Graham I.A."/>
            <person name="Ye K."/>
        </authorList>
    </citation>
    <scope>NUCLEOTIDE SEQUENCE [LARGE SCALE GENOMIC DNA]</scope>
    <source>
        <strain evidence="4">cv. HN1</strain>
        <tissue evidence="3">Leaves</tissue>
    </source>
</reference>
<feature type="region of interest" description="Disordered" evidence="1">
    <location>
        <begin position="1"/>
        <end position="26"/>
    </location>
</feature>